<dbReference type="InterPro" id="IPR002877">
    <property type="entry name" value="RNA_MeTrfase_FtsJ_dom"/>
</dbReference>
<dbReference type="CDD" id="cd00165">
    <property type="entry name" value="S4"/>
    <property type="match status" value="1"/>
</dbReference>
<dbReference type="InterPro" id="IPR002942">
    <property type="entry name" value="S4_RNA-bd"/>
</dbReference>
<sequence length="254" mass="26822">MRLDRHLVHAGLAPSRTAAARLIREGRVLVHHREVRKPALDVAAEVPVRILPGPGADWVSRAGHKLDGALQAFPDVVVAGRRCLDAGASTGGFTQVLLHRGAARVVAVDVGHDQLHPSLRADPRVQVHEGLNVRHLDPEAIGGPVQLTVGDLSFISLTLVLPALRAATAPGGELVLMVKPQFEVGRSGLDKHGVVRDEATRQAGIRAVLEAAADLGLQIRAAADSALPGQDGNREHFLHLHRPTGDLGSVSPLA</sequence>
<dbReference type="GO" id="GO:0003723">
    <property type="term" value="F:RNA binding"/>
    <property type="evidence" value="ECO:0007669"/>
    <property type="project" value="UniProtKB-KW"/>
</dbReference>
<organism evidence="6 7">
    <name type="scientific">Rothia kristinae</name>
    <dbReference type="NCBI Taxonomy" id="37923"/>
    <lineage>
        <taxon>Bacteria</taxon>
        <taxon>Bacillati</taxon>
        <taxon>Actinomycetota</taxon>
        <taxon>Actinomycetes</taxon>
        <taxon>Micrococcales</taxon>
        <taxon>Micrococcaceae</taxon>
        <taxon>Rothia</taxon>
    </lineage>
</organism>
<dbReference type="SUPFAM" id="SSF53335">
    <property type="entry name" value="S-adenosyl-L-methionine-dependent methyltransferases"/>
    <property type="match status" value="1"/>
</dbReference>
<dbReference type="Pfam" id="PF01479">
    <property type="entry name" value="S4"/>
    <property type="match status" value="1"/>
</dbReference>
<evidence type="ECO:0000256" key="4">
    <source>
        <dbReference type="SAM" id="MobiDB-lite"/>
    </source>
</evidence>
<dbReference type="NCBIfam" id="TIGR00478">
    <property type="entry name" value="tly"/>
    <property type="match status" value="1"/>
</dbReference>
<feature type="region of interest" description="Disordered" evidence="4">
    <location>
        <begin position="234"/>
        <end position="254"/>
    </location>
</feature>
<proteinExistence type="inferred from homology"/>
<dbReference type="Pfam" id="PF01728">
    <property type="entry name" value="FtsJ"/>
    <property type="match status" value="1"/>
</dbReference>
<dbReference type="Proteomes" id="UP000053171">
    <property type="component" value="Unassembled WGS sequence"/>
</dbReference>
<dbReference type="GO" id="GO:0032259">
    <property type="term" value="P:methylation"/>
    <property type="evidence" value="ECO:0007669"/>
    <property type="project" value="UniProtKB-KW"/>
</dbReference>
<dbReference type="Gene3D" id="3.10.290.10">
    <property type="entry name" value="RNA-binding S4 domain"/>
    <property type="match status" value="1"/>
</dbReference>
<dbReference type="AlphaFoldDB" id="A0A199NSP8"/>
<dbReference type="SUPFAM" id="SSF55174">
    <property type="entry name" value="Alpha-L RNA-binding motif"/>
    <property type="match status" value="1"/>
</dbReference>
<dbReference type="RefSeq" id="WP_055684703.1">
    <property type="nucleotide sequence ID" value="NZ_JBFBMA010000005.1"/>
</dbReference>
<evidence type="ECO:0000256" key="3">
    <source>
        <dbReference type="PROSITE-ProRule" id="PRU00182"/>
    </source>
</evidence>
<dbReference type="Gene3D" id="3.40.50.150">
    <property type="entry name" value="Vaccinia Virus protein VP39"/>
    <property type="match status" value="1"/>
</dbReference>
<dbReference type="PANTHER" id="PTHR32319">
    <property type="entry name" value="BACTERIAL HEMOLYSIN-LIKE PROTEIN"/>
    <property type="match status" value="1"/>
</dbReference>
<dbReference type="SMART" id="SM00363">
    <property type="entry name" value="S4"/>
    <property type="match status" value="1"/>
</dbReference>
<evidence type="ECO:0000259" key="5">
    <source>
        <dbReference type="SMART" id="SM00363"/>
    </source>
</evidence>
<gene>
    <name evidence="6" type="ORF">AN277_0207390</name>
</gene>
<dbReference type="EMBL" id="LJBJ02000013">
    <property type="protein sequence ID" value="OAX51726.1"/>
    <property type="molecule type" value="Genomic_DNA"/>
</dbReference>
<keyword evidence="7" id="KW-1185">Reference proteome</keyword>
<keyword evidence="1 3" id="KW-0694">RNA-binding</keyword>
<protein>
    <submittedName>
        <fullName evidence="6">16S/23S rRNA (Cytidine-2'-O)-methyltransferase</fullName>
    </submittedName>
</protein>
<dbReference type="InterPro" id="IPR004538">
    <property type="entry name" value="Hemolysin_A/TlyA"/>
</dbReference>
<dbReference type="PIRSF" id="PIRSF005578">
    <property type="entry name" value="TlyA"/>
    <property type="match status" value="1"/>
</dbReference>
<reference evidence="6" key="1">
    <citation type="submission" date="2016-06" db="EMBL/GenBank/DDBJ databases">
        <title>Identification of putative biosynthetic pathways for the production of bioactive secondary metabolites by the marine actinomycete Kocuria kristinae RUTW2-3.</title>
        <authorList>
            <person name="Waterworth S.C."/>
            <person name="Walmsley T.A."/>
            <person name="Matongo T."/>
            <person name="Davies-Coleman M.T."/>
            <person name="Dorrington R.A."/>
        </authorList>
    </citation>
    <scope>NUCLEOTIDE SEQUENCE [LARGE SCALE GENOMIC DNA]</scope>
    <source>
        <strain evidence="6">RUTW2-3</strain>
    </source>
</reference>
<comment type="caution">
    <text evidence="6">The sequence shown here is derived from an EMBL/GenBank/DDBJ whole genome shotgun (WGS) entry which is preliminary data.</text>
</comment>
<name>A0A199NSP8_9MICC</name>
<dbReference type="CDD" id="cd02440">
    <property type="entry name" value="AdoMet_MTases"/>
    <property type="match status" value="1"/>
</dbReference>
<accession>A0A199NSP8</accession>
<evidence type="ECO:0000313" key="6">
    <source>
        <dbReference type="EMBL" id="OAX51726.1"/>
    </source>
</evidence>
<dbReference type="PANTHER" id="PTHR32319:SF0">
    <property type="entry name" value="BACTERIAL HEMOLYSIN-LIKE PROTEIN"/>
    <property type="match status" value="1"/>
</dbReference>
<feature type="domain" description="RNA-binding S4" evidence="5">
    <location>
        <begin position="1"/>
        <end position="64"/>
    </location>
</feature>
<dbReference type="InterPro" id="IPR036986">
    <property type="entry name" value="S4_RNA-bd_sf"/>
</dbReference>
<evidence type="ECO:0000256" key="1">
    <source>
        <dbReference type="ARBA" id="ARBA00022884"/>
    </source>
</evidence>
<dbReference type="GO" id="GO:0008168">
    <property type="term" value="F:methyltransferase activity"/>
    <property type="evidence" value="ECO:0007669"/>
    <property type="project" value="UniProtKB-KW"/>
</dbReference>
<dbReference type="PROSITE" id="PS50889">
    <property type="entry name" value="S4"/>
    <property type="match status" value="1"/>
</dbReference>
<dbReference type="InterPro" id="IPR029063">
    <property type="entry name" value="SAM-dependent_MTases_sf"/>
</dbReference>
<comment type="similarity">
    <text evidence="2">Belongs to the TlyA family.</text>
</comment>
<evidence type="ECO:0000256" key="2">
    <source>
        <dbReference type="ARBA" id="ARBA00029460"/>
    </source>
</evidence>
<evidence type="ECO:0000313" key="7">
    <source>
        <dbReference type="Proteomes" id="UP000053171"/>
    </source>
</evidence>
<dbReference type="InterPro" id="IPR047048">
    <property type="entry name" value="TlyA"/>
</dbReference>